<dbReference type="Proteomes" id="UP000807353">
    <property type="component" value="Unassembled WGS sequence"/>
</dbReference>
<dbReference type="SMART" id="SM00155">
    <property type="entry name" value="PLDc"/>
    <property type="match status" value="2"/>
</dbReference>
<dbReference type="SUPFAM" id="SSF56024">
    <property type="entry name" value="Phospholipase D/nuclease"/>
    <property type="match status" value="2"/>
</dbReference>
<dbReference type="PROSITE" id="PS50035">
    <property type="entry name" value="PLD"/>
    <property type="match status" value="2"/>
</dbReference>
<dbReference type="Pfam" id="PF13091">
    <property type="entry name" value="PLDc_2"/>
    <property type="match status" value="1"/>
</dbReference>
<feature type="domain" description="PLD phosphodiesterase" evidence="6">
    <location>
        <begin position="619"/>
        <end position="646"/>
    </location>
</feature>
<dbReference type="PANTHER" id="PTHR18896">
    <property type="entry name" value="PHOSPHOLIPASE D"/>
    <property type="match status" value="1"/>
</dbReference>
<dbReference type="InterPro" id="IPR016555">
    <property type="entry name" value="PLipase_D_euk"/>
</dbReference>
<sequence length="833" mass="95180">MSFFANLAAKVPKGISHARNEVIGVWNPNRRHDEPDEIARDKVRAEINAGHRFESFAEERSNNNVKWHIDGHDYMWALSEMLEGAQDVIFIMDWWLTPELYLRRPPAHFPQWRLDRILKRKAEQGVKIHVIVYKEVTQTMSMSSKHTKNTLEGLHPNITCMRHPDHIGAKDSVQFWSHHEKVVVVDNHYACIGGLDLCFGRWDTHNHPLADVHPTDFSRTLFPGQDYNNARIQDFQNVYNYASNTLSIMESGRMPWHDVHMTLIGPVVLDIVQHFVERWNEIRYRKYRNEARISILDLPHEVDAAPNEAVARHPHLEQWRQAGHKYKQRWHGRNDVETSEYPKPKPAACKVQVVRSVSDWSHGVLTEHSIQNAYIQLIKEAKHFIYIENQFFISATKDGDQVKNRIAQALVERILQAARDGAKFKVIVAIPEVPGFSGDVKAESSLKFIMSAQYRTINRGGSSIYEEIRKAGFEPMDYIRFYHLRSYDRINAPAAYIAQMEANSGVKFHAAQVALARQWIGQDPTSTQKEVTLSLPEATTEGLVVSDKTPAKTETVPIPESAEAARAVVEQFEHGSDAIRDDENVADSVAQHMLNDKTSLVDELWLGSPEEELNAYVSELLYIHTKLMIVDDQKVIMGSANINDRSQKGDGDSEICLVVEDEDIVESTMDGQPFQAARFATTLRRKLFREHLGLIPPQVPTANPEITSFMRPAPHPNESELETEEDKLVADPIADSTIFLWTETARKNREIFTEIFRPVPTNLTRNWAAYDNYVPKVKAGHVIPGTNLERMKSRLSQVRGALVECPLDFLIEEKDFVNGPEWRGLNPTLPIYI</sequence>
<evidence type="ECO:0000256" key="2">
    <source>
        <dbReference type="ARBA" id="ARBA00022801"/>
    </source>
</evidence>
<accession>A0A9P5YEM5</accession>
<dbReference type="GO" id="GO:0004630">
    <property type="term" value="F:phospholipase D activity"/>
    <property type="evidence" value="ECO:0007669"/>
    <property type="project" value="UniProtKB-UniRule"/>
</dbReference>
<dbReference type="InterPro" id="IPR015679">
    <property type="entry name" value="PLipase_D_fam"/>
</dbReference>
<evidence type="ECO:0000259" key="6">
    <source>
        <dbReference type="PROSITE" id="PS50035"/>
    </source>
</evidence>
<dbReference type="OrthoDB" id="14911at2759"/>
<keyword evidence="2 5" id="KW-0378">Hydrolase</keyword>
<protein>
    <recommendedName>
        <fullName evidence="5">Phospholipase</fullName>
        <ecNumber evidence="5">3.1.4.4</ecNumber>
    </recommendedName>
</protein>
<dbReference type="AlphaFoldDB" id="A0A9P5YEM5"/>
<dbReference type="GO" id="GO:0035556">
    <property type="term" value="P:intracellular signal transduction"/>
    <property type="evidence" value="ECO:0007669"/>
    <property type="project" value="InterPro"/>
</dbReference>
<dbReference type="Pfam" id="PF00614">
    <property type="entry name" value="PLDc"/>
    <property type="match status" value="1"/>
</dbReference>
<dbReference type="CDD" id="cd09141">
    <property type="entry name" value="PLDc_vPLD1_2_yPLD_like_2"/>
    <property type="match status" value="1"/>
</dbReference>
<dbReference type="GO" id="GO:0006654">
    <property type="term" value="P:phosphatidic acid biosynthetic process"/>
    <property type="evidence" value="ECO:0007669"/>
    <property type="project" value="InterPro"/>
</dbReference>
<comment type="similarity">
    <text evidence="5">Belongs to the phospholipase D family.</text>
</comment>
<dbReference type="CDD" id="cd09138">
    <property type="entry name" value="PLDc_vPLD1_2_yPLD_like_1"/>
    <property type="match status" value="1"/>
</dbReference>
<organism evidence="7 8">
    <name type="scientific">Collybia nuda</name>
    <dbReference type="NCBI Taxonomy" id="64659"/>
    <lineage>
        <taxon>Eukaryota</taxon>
        <taxon>Fungi</taxon>
        <taxon>Dikarya</taxon>
        <taxon>Basidiomycota</taxon>
        <taxon>Agaricomycotina</taxon>
        <taxon>Agaricomycetes</taxon>
        <taxon>Agaricomycetidae</taxon>
        <taxon>Agaricales</taxon>
        <taxon>Tricholomatineae</taxon>
        <taxon>Clitocybaceae</taxon>
        <taxon>Collybia</taxon>
    </lineage>
</organism>
<evidence type="ECO:0000256" key="4">
    <source>
        <dbReference type="ARBA" id="ARBA00023098"/>
    </source>
</evidence>
<comment type="caution">
    <text evidence="7">The sequence shown here is derived from an EMBL/GenBank/DDBJ whole genome shotgun (WGS) entry which is preliminary data.</text>
</comment>
<gene>
    <name evidence="7" type="ORF">BDZ94DRAFT_1211468</name>
</gene>
<proteinExistence type="inferred from homology"/>
<evidence type="ECO:0000313" key="8">
    <source>
        <dbReference type="Proteomes" id="UP000807353"/>
    </source>
</evidence>
<dbReference type="Gene3D" id="3.30.870.10">
    <property type="entry name" value="Endonuclease Chain A"/>
    <property type="match status" value="3"/>
</dbReference>
<name>A0A9P5YEM5_9AGAR</name>
<keyword evidence="3 5" id="KW-0442">Lipid degradation</keyword>
<comment type="catalytic activity">
    <reaction evidence="5">
        <text>a 1,2-diacyl-sn-glycero-3-phosphocholine + H2O = a 1,2-diacyl-sn-glycero-3-phosphate + choline + H(+)</text>
        <dbReference type="Rhea" id="RHEA:14445"/>
        <dbReference type="ChEBI" id="CHEBI:15354"/>
        <dbReference type="ChEBI" id="CHEBI:15377"/>
        <dbReference type="ChEBI" id="CHEBI:15378"/>
        <dbReference type="ChEBI" id="CHEBI:57643"/>
        <dbReference type="ChEBI" id="CHEBI:58608"/>
        <dbReference type="EC" id="3.1.4.4"/>
    </reaction>
</comment>
<dbReference type="EMBL" id="MU150238">
    <property type="protein sequence ID" value="KAF9467111.1"/>
    <property type="molecule type" value="Genomic_DNA"/>
</dbReference>
<dbReference type="GO" id="GO:0009395">
    <property type="term" value="P:phospholipid catabolic process"/>
    <property type="evidence" value="ECO:0007669"/>
    <property type="project" value="TreeGrafter"/>
</dbReference>
<keyword evidence="8" id="KW-1185">Reference proteome</keyword>
<dbReference type="PANTHER" id="PTHR18896:SF186">
    <property type="entry name" value="PHOSPHOLIPASE D"/>
    <property type="match status" value="1"/>
</dbReference>
<evidence type="ECO:0000256" key="3">
    <source>
        <dbReference type="ARBA" id="ARBA00022963"/>
    </source>
</evidence>
<dbReference type="InterPro" id="IPR025202">
    <property type="entry name" value="PLD-like_dom"/>
</dbReference>
<evidence type="ECO:0000256" key="5">
    <source>
        <dbReference type="PIRNR" id="PIRNR009376"/>
    </source>
</evidence>
<dbReference type="InterPro" id="IPR001736">
    <property type="entry name" value="PLipase_D/transphosphatidylase"/>
</dbReference>
<evidence type="ECO:0000256" key="1">
    <source>
        <dbReference type="ARBA" id="ARBA00022737"/>
    </source>
</evidence>
<feature type="domain" description="PLD phosphodiesterase" evidence="6">
    <location>
        <begin position="174"/>
        <end position="201"/>
    </location>
</feature>
<keyword evidence="1" id="KW-0677">Repeat</keyword>
<reference evidence="7" key="1">
    <citation type="submission" date="2020-11" db="EMBL/GenBank/DDBJ databases">
        <authorList>
            <consortium name="DOE Joint Genome Institute"/>
            <person name="Ahrendt S."/>
            <person name="Riley R."/>
            <person name="Andreopoulos W."/>
            <person name="Labutti K."/>
            <person name="Pangilinan J."/>
            <person name="Ruiz-Duenas F.J."/>
            <person name="Barrasa J.M."/>
            <person name="Sanchez-Garcia M."/>
            <person name="Camarero S."/>
            <person name="Miyauchi S."/>
            <person name="Serrano A."/>
            <person name="Linde D."/>
            <person name="Babiker R."/>
            <person name="Drula E."/>
            <person name="Ayuso-Fernandez I."/>
            <person name="Pacheco R."/>
            <person name="Padilla G."/>
            <person name="Ferreira P."/>
            <person name="Barriuso J."/>
            <person name="Kellner H."/>
            <person name="Castanera R."/>
            <person name="Alfaro M."/>
            <person name="Ramirez L."/>
            <person name="Pisabarro A.G."/>
            <person name="Kuo A."/>
            <person name="Tritt A."/>
            <person name="Lipzen A."/>
            <person name="He G."/>
            <person name="Yan M."/>
            <person name="Ng V."/>
            <person name="Cullen D."/>
            <person name="Martin F."/>
            <person name="Rosso M.-N."/>
            <person name="Henrissat B."/>
            <person name="Hibbett D."/>
            <person name="Martinez A.T."/>
            <person name="Grigoriev I.V."/>
        </authorList>
    </citation>
    <scope>NUCLEOTIDE SEQUENCE</scope>
    <source>
        <strain evidence="7">CBS 247.69</strain>
    </source>
</reference>
<dbReference type="PIRSF" id="PIRSF009376">
    <property type="entry name" value="Phospholipase_D_euk"/>
    <property type="match status" value="1"/>
</dbReference>
<evidence type="ECO:0000313" key="7">
    <source>
        <dbReference type="EMBL" id="KAF9467111.1"/>
    </source>
</evidence>
<dbReference type="EC" id="3.1.4.4" evidence="5"/>
<keyword evidence="4" id="KW-0443">Lipid metabolism</keyword>